<accession>A0A846RM45</accession>
<sequence>MTHTLRDRWNPGFAHLDGGSLKFQPETTRGGPTPSPVGDLKVFEDVSAGNIVERSGELARTLHRTWKVLELSTQNGTIHVAAREAALDLISTGSA</sequence>
<dbReference type="Proteomes" id="UP000547458">
    <property type="component" value="Unassembled WGS sequence"/>
</dbReference>
<feature type="region of interest" description="Disordered" evidence="1">
    <location>
        <begin position="16"/>
        <end position="40"/>
    </location>
</feature>
<dbReference type="AlphaFoldDB" id="A0A846RM45"/>
<comment type="caution">
    <text evidence="2">The sequence shown here is derived from an EMBL/GenBank/DDBJ whole genome shotgun (WGS) entry which is preliminary data.</text>
</comment>
<evidence type="ECO:0000313" key="3">
    <source>
        <dbReference type="Proteomes" id="UP000547458"/>
    </source>
</evidence>
<proteinExistence type="predicted"/>
<protein>
    <submittedName>
        <fullName evidence="2">Uncharacterized protein</fullName>
    </submittedName>
</protein>
<dbReference type="EMBL" id="JAATJL010000001">
    <property type="protein sequence ID" value="NJC21374.1"/>
    <property type="molecule type" value="Genomic_DNA"/>
</dbReference>
<dbReference type="RefSeq" id="WP_167991044.1">
    <property type="nucleotide sequence ID" value="NZ_JAATJL010000001.1"/>
</dbReference>
<reference evidence="2 3" key="1">
    <citation type="submission" date="2020-03" db="EMBL/GenBank/DDBJ databases">
        <title>Sequencing the genomes of 1000 actinobacteria strains.</title>
        <authorList>
            <person name="Klenk H.-P."/>
        </authorList>
    </citation>
    <scope>NUCLEOTIDE SEQUENCE [LARGE SCALE GENOMIC DNA]</scope>
    <source>
        <strain evidence="2 3">DSM 16403</strain>
    </source>
</reference>
<evidence type="ECO:0000256" key="1">
    <source>
        <dbReference type="SAM" id="MobiDB-lite"/>
    </source>
</evidence>
<name>A0A846RM45_9MICC</name>
<keyword evidence="3" id="KW-1185">Reference proteome</keyword>
<organism evidence="2 3">
    <name type="scientific">Arthrobacter pigmenti</name>
    <dbReference type="NCBI Taxonomy" id="271432"/>
    <lineage>
        <taxon>Bacteria</taxon>
        <taxon>Bacillati</taxon>
        <taxon>Actinomycetota</taxon>
        <taxon>Actinomycetes</taxon>
        <taxon>Micrococcales</taxon>
        <taxon>Micrococcaceae</taxon>
        <taxon>Arthrobacter</taxon>
    </lineage>
</organism>
<evidence type="ECO:0000313" key="2">
    <source>
        <dbReference type="EMBL" id="NJC21374.1"/>
    </source>
</evidence>
<gene>
    <name evidence="2" type="ORF">BJ994_000450</name>
</gene>